<proteinExistence type="predicted"/>
<dbReference type="EMBL" id="HG994580">
    <property type="protein sequence ID" value="CAF2780251.1"/>
    <property type="molecule type" value="Genomic_DNA"/>
</dbReference>
<dbReference type="PANTHER" id="PTHR33236:SF5">
    <property type="entry name" value="CUB DOMAIN-CONTAINING PROTEIN"/>
    <property type="match status" value="1"/>
</dbReference>
<evidence type="ECO:0000313" key="2">
    <source>
        <dbReference type="EMBL" id="CAF2780251.1"/>
    </source>
</evidence>
<reference evidence="2" key="1">
    <citation type="submission" date="2021-02" db="EMBL/GenBank/DDBJ databases">
        <authorList>
            <person name="Bekaert M."/>
        </authorList>
    </citation>
    <scope>NUCLEOTIDE SEQUENCE</scope>
    <source>
        <strain evidence="2">IoA-00</strain>
    </source>
</reference>
<dbReference type="PANTHER" id="PTHR33236">
    <property type="entry name" value="INTRAFLAGELLAR TRANSPORT PROTEIN 122 FAMILY PROTEIN-RELATED"/>
    <property type="match status" value="1"/>
</dbReference>
<dbReference type="InterPro" id="IPR058698">
    <property type="entry name" value="CUB_metazoa"/>
</dbReference>
<dbReference type="OrthoDB" id="6479909at2759"/>
<sequence>MFYAARFIFCLFFITIASTATLNPRLISLLNVVTFRNSPCTAVSSTASSSRQGTCFSSEECSQKGGQIDGTCASGFGVCCIFKLVACGGAISQYSNELKQSNCQPISIDICRIRLDFKTLQLRQAPTATGVCGNENIAVTSTSRNNIPSFCGILTNQHMYITTAETGDLGAFALNFDTADVTTTRSWDIKVTQVACDDTLSLPPDGCLQYFTGLSGNVKSYNFGVLLASTAYDSCIRNERGFCSVRYTESATAVPDPFIIGADAAGRTDGSNCADARLVISGSVSSVVCGNFLTQVDASMMASQVIANNVPFNLRLETTNTLNAQTGYNLDYTQIPC</sequence>
<dbReference type="Pfam" id="PF26080">
    <property type="entry name" value="CUB_animal"/>
    <property type="match status" value="1"/>
</dbReference>
<evidence type="ECO:0000259" key="1">
    <source>
        <dbReference type="Pfam" id="PF26080"/>
    </source>
</evidence>
<accession>A0A7R8CIQ1</accession>
<feature type="domain" description="CUB" evidence="1">
    <location>
        <begin position="204"/>
        <end position="334"/>
    </location>
</feature>
<dbReference type="AlphaFoldDB" id="A0A7R8CIQ1"/>
<organism evidence="2 3">
    <name type="scientific">Lepeophtheirus salmonis</name>
    <name type="common">Salmon louse</name>
    <name type="synonym">Caligus salmonis</name>
    <dbReference type="NCBI Taxonomy" id="72036"/>
    <lineage>
        <taxon>Eukaryota</taxon>
        <taxon>Metazoa</taxon>
        <taxon>Ecdysozoa</taxon>
        <taxon>Arthropoda</taxon>
        <taxon>Crustacea</taxon>
        <taxon>Multicrustacea</taxon>
        <taxon>Hexanauplia</taxon>
        <taxon>Copepoda</taxon>
        <taxon>Siphonostomatoida</taxon>
        <taxon>Caligidae</taxon>
        <taxon>Lepeophtheirus</taxon>
    </lineage>
</organism>
<evidence type="ECO:0000313" key="3">
    <source>
        <dbReference type="Proteomes" id="UP000675881"/>
    </source>
</evidence>
<dbReference type="Proteomes" id="UP000675881">
    <property type="component" value="Chromosome 1"/>
</dbReference>
<protein>
    <submittedName>
        <fullName evidence="2">(salmon louse) hypothetical protein</fullName>
    </submittedName>
</protein>
<keyword evidence="3" id="KW-1185">Reference proteome</keyword>
<name>A0A7R8CIQ1_LEPSM</name>
<gene>
    <name evidence="2" type="ORF">LSAA_2139</name>
</gene>